<evidence type="ECO:0000256" key="1">
    <source>
        <dbReference type="SAM" id="Phobius"/>
    </source>
</evidence>
<protein>
    <recommendedName>
        <fullName evidence="4">DUF3040 domain-containing protein</fullName>
    </recommendedName>
</protein>
<sequence>MTSESNREKELEHRERILREREVELRLREMESNIHATDAAFHQTVKHQPENSQKPWMNKVILGGKLFVLGVVALVAVRIASVLAGFIIVGALGWMSYKLFLESKKTNL</sequence>
<keyword evidence="1" id="KW-0812">Transmembrane</keyword>
<proteinExistence type="predicted"/>
<dbReference type="InterPro" id="IPR021401">
    <property type="entry name" value="DUF3040"/>
</dbReference>
<accession>A0A2K8SUW9</accession>
<evidence type="ECO:0000313" key="3">
    <source>
        <dbReference type="Proteomes" id="UP000232003"/>
    </source>
</evidence>
<dbReference type="EMBL" id="CP024785">
    <property type="protein sequence ID" value="AUB39140.1"/>
    <property type="molecule type" value="Genomic_DNA"/>
</dbReference>
<feature type="transmembrane region" description="Helical" evidence="1">
    <location>
        <begin position="66"/>
        <end position="95"/>
    </location>
</feature>
<reference evidence="2 3" key="1">
    <citation type="submission" date="2017-11" db="EMBL/GenBank/DDBJ databases">
        <title>Complete genome of a free-living desiccation-tolerant cyanobacterium and its photosynthetic adaptation to extreme terrestrial habitat.</title>
        <authorList>
            <person name="Shang J."/>
        </authorList>
    </citation>
    <scope>NUCLEOTIDE SEQUENCE [LARGE SCALE GENOMIC DNA]</scope>
    <source>
        <strain evidence="2 3">CCNUN1</strain>
    </source>
</reference>
<dbReference type="Pfam" id="PF11239">
    <property type="entry name" value="DUF3040"/>
    <property type="match status" value="1"/>
</dbReference>
<keyword evidence="3" id="KW-1185">Reference proteome</keyword>
<organism evidence="2 3">
    <name type="scientific">Nostoc flagelliforme CCNUN1</name>
    <dbReference type="NCBI Taxonomy" id="2038116"/>
    <lineage>
        <taxon>Bacteria</taxon>
        <taxon>Bacillati</taxon>
        <taxon>Cyanobacteriota</taxon>
        <taxon>Cyanophyceae</taxon>
        <taxon>Nostocales</taxon>
        <taxon>Nostocaceae</taxon>
        <taxon>Nostoc</taxon>
    </lineage>
</organism>
<dbReference type="RefSeq" id="WP_100900233.1">
    <property type="nucleotide sequence ID" value="NZ_CAWNNC010000001.1"/>
</dbReference>
<evidence type="ECO:0000313" key="2">
    <source>
        <dbReference type="EMBL" id="AUB39140.1"/>
    </source>
</evidence>
<name>A0A2K8SUW9_9NOSO</name>
<keyword evidence="1" id="KW-0472">Membrane</keyword>
<dbReference type="KEGG" id="nfl:COO91_05132"/>
<dbReference type="AlphaFoldDB" id="A0A2K8SUW9"/>
<gene>
    <name evidence="2" type="ORF">COO91_05132</name>
</gene>
<dbReference type="OrthoDB" id="495492at2"/>
<dbReference type="Proteomes" id="UP000232003">
    <property type="component" value="Chromosome"/>
</dbReference>
<evidence type="ECO:0008006" key="4">
    <source>
        <dbReference type="Google" id="ProtNLM"/>
    </source>
</evidence>
<keyword evidence="1" id="KW-1133">Transmembrane helix</keyword>